<name>A0A5C5YEY5_9BACT</name>
<sequence length="147" mass="16467">MTEWTLKPQRGIERGALAIHFGMSRSAVRERMRDAFPPPQSHFETEDDFEHETDGSWIRVRYDDVGVQDIEFLGGLLAYNGVMLFGGNEWPSLQQDLTAAGNTLRDTKWLGDGHDCLPLAVNIATHEEVGGDGDGIEWVIMSTQFES</sequence>
<dbReference type="RefSeq" id="WP_146390504.1">
    <property type="nucleotide sequence ID" value="NZ_SJPK01000003.1"/>
</dbReference>
<dbReference type="OrthoDB" id="8912134at2"/>
<dbReference type="Proteomes" id="UP000318053">
    <property type="component" value="Unassembled WGS sequence"/>
</dbReference>
<proteinExistence type="predicted"/>
<comment type="caution">
    <text evidence="1">The sequence shown here is derived from an EMBL/GenBank/DDBJ whole genome shotgun (WGS) entry which is preliminary data.</text>
</comment>
<dbReference type="AlphaFoldDB" id="A0A5C5YEY5"/>
<keyword evidence="2" id="KW-1185">Reference proteome</keyword>
<evidence type="ECO:0000313" key="1">
    <source>
        <dbReference type="EMBL" id="TWT72895.1"/>
    </source>
</evidence>
<evidence type="ECO:0000313" key="2">
    <source>
        <dbReference type="Proteomes" id="UP000318053"/>
    </source>
</evidence>
<gene>
    <name evidence="1" type="ORF">CA85_13560</name>
</gene>
<organism evidence="1 2">
    <name type="scientific">Allorhodopirellula solitaria</name>
    <dbReference type="NCBI Taxonomy" id="2527987"/>
    <lineage>
        <taxon>Bacteria</taxon>
        <taxon>Pseudomonadati</taxon>
        <taxon>Planctomycetota</taxon>
        <taxon>Planctomycetia</taxon>
        <taxon>Pirellulales</taxon>
        <taxon>Pirellulaceae</taxon>
        <taxon>Allorhodopirellula</taxon>
    </lineage>
</organism>
<dbReference type="EMBL" id="SJPK01000003">
    <property type="protein sequence ID" value="TWT72895.1"/>
    <property type="molecule type" value="Genomic_DNA"/>
</dbReference>
<reference evidence="1 2" key="1">
    <citation type="submission" date="2019-02" db="EMBL/GenBank/DDBJ databases">
        <title>Deep-cultivation of Planctomycetes and their phenomic and genomic characterization uncovers novel biology.</title>
        <authorList>
            <person name="Wiegand S."/>
            <person name="Jogler M."/>
            <person name="Boedeker C."/>
            <person name="Pinto D."/>
            <person name="Vollmers J."/>
            <person name="Rivas-Marin E."/>
            <person name="Kohn T."/>
            <person name="Peeters S.H."/>
            <person name="Heuer A."/>
            <person name="Rast P."/>
            <person name="Oberbeckmann S."/>
            <person name="Bunk B."/>
            <person name="Jeske O."/>
            <person name="Meyerdierks A."/>
            <person name="Storesund J.E."/>
            <person name="Kallscheuer N."/>
            <person name="Luecker S."/>
            <person name="Lage O.M."/>
            <person name="Pohl T."/>
            <person name="Merkel B.J."/>
            <person name="Hornburger P."/>
            <person name="Mueller R.-W."/>
            <person name="Bruemmer F."/>
            <person name="Labrenz M."/>
            <person name="Spormann A.M."/>
            <person name="Op Den Camp H."/>
            <person name="Overmann J."/>
            <person name="Amann R."/>
            <person name="Jetten M.S.M."/>
            <person name="Mascher T."/>
            <person name="Medema M.H."/>
            <person name="Devos D.P."/>
            <person name="Kaster A.-K."/>
            <person name="Ovreas L."/>
            <person name="Rohde M."/>
            <person name="Galperin M.Y."/>
            <person name="Jogler C."/>
        </authorList>
    </citation>
    <scope>NUCLEOTIDE SEQUENCE [LARGE SCALE GENOMIC DNA]</scope>
    <source>
        <strain evidence="1 2">CA85</strain>
    </source>
</reference>
<accession>A0A5C5YEY5</accession>
<protein>
    <submittedName>
        <fullName evidence="1">Uncharacterized protein</fullName>
    </submittedName>
</protein>